<dbReference type="InterPro" id="IPR003749">
    <property type="entry name" value="ThiS/MoaD-like"/>
</dbReference>
<dbReference type="RefSeq" id="WP_051479992.1">
    <property type="nucleotide sequence ID" value="NZ_ARZY01000050.1"/>
</dbReference>
<dbReference type="InterPro" id="IPR016155">
    <property type="entry name" value="Mopterin_synth/thiamin_S_b"/>
</dbReference>
<accession>W7Q8J7</accession>
<dbReference type="PANTHER" id="PTHR34472">
    <property type="entry name" value="SULFUR CARRIER PROTEIN THIS"/>
    <property type="match status" value="1"/>
</dbReference>
<dbReference type="NCBIfam" id="TIGR01683">
    <property type="entry name" value="thiS"/>
    <property type="match status" value="1"/>
</dbReference>
<dbReference type="InterPro" id="IPR010035">
    <property type="entry name" value="Thi_S"/>
</dbReference>
<dbReference type="InterPro" id="IPR012675">
    <property type="entry name" value="Beta-grasp_dom_sf"/>
</dbReference>
<dbReference type="OrthoDB" id="6388078at2"/>
<name>W7Q8J7_9ALTE</name>
<keyword evidence="2" id="KW-1185">Reference proteome</keyword>
<protein>
    <submittedName>
        <fullName evidence="1">Thiamine biosynthesis protein ThiS</fullName>
    </submittedName>
</protein>
<evidence type="ECO:0000313" key="2">
    <source>
        <dbReference type="Proteomes" id="UP000019276"/>
    </source>
</evidence>
<dbReference type="Gene3D" id="3.10.20.30">
    <property type="match status" value="1"/>
</dbReference>
<dbReference type="Pfam" id="PF02597">
    <property type="entry name" value="ThiS"/>
    <property type="match status" value="1"/>
</dbReference>
<evidence type="ECO:0000313" key="1">
    <source>
        <dbReference type="EMBL" id="EWH08336.1"/>
    </source>
</evidence>
<reference evidence="1 2" key="1">
    <citation type="journal article" date="2014" name="Genome Announc.">
        <title>Draft Genome Sequence of the Agar-Degrading Bacterium Catenovulum sp. Strain DS-2, Isolated from Intestines of Haliotis diversicolor.</title>
        <authorList>
            <person name="Shan D."/>
            <person name="Li X."/>
            <person name="Gu Z."/>
            <person name="Wei G."/>
            <person name="Gao Z."/>
            <person name="Shao Z."/>
        </authorList>
    </citation>
    <scope>NUCLEOTIDE SEQUENCE [LARGE SCALE GENOMIC DNA]</scope>
    <source>
        <strain evidence="1 2">DS-2</strain>
    </source>
</reference>
<dbReference type="EMBL" id="ARZY01000050">
    <property type="protein sequence ID" value="EWH08336.1"/>
    <property type="molecule type" value="Genomic_DNA"/>
</dbReference>
<dbReference type="Proteomes" id="UP000019276">
    <property type="component" value="Unassembled WGS sequence"/>
</dbReference>
<organism evidence="1 2">
    <name type="scientific">Catenovulum agarivorans DS-2</name>
    <dbReference type="NCBI Taxonomy" id="1328313"/>
    <lineage>
        <taxon>Bacteria</taxon>
        <taxon>Pseudomonadati</taxon>
        <taxon>Pseudomonadota</taxon>
        <taxon>Gammaproteobacteria</taxon>
        <taxon>Alteromonadales</taxon>
        <taxon>Alteromonadaceae</taxon>
        <taxon>Catenovulum</taxon>
    </lineage>
</organism>
<dbReference type="PANTHER" id="PTHR34472:SF1">
    <property type="entry name" value="SULFUR CARRIER PROTEIN THIS"/>
    <property type="match status" value="1"/>
</dbReference>
<sequence>MISIQLNGQKIPLESSSISALLEVLPTTDGIVISINHKVISRSLWQNELLSDGDVVDVFQAIAGG</sequence>
<dbReference type="STRING" id="1328313.DS2_17908"/>
<dbReference type="SUPFAM" id="SSF54285">
    <property type="entry name" value="MoaD/ThiS"/>
    <property type="match status" value="1"/>
</dbReference>
<proteinExistence type="predicted"/>
<dbReference type="CDD" id="cd00565">
    <property type="entry name" value="Ubl_ThiS"/>
    <property type="match status" value="1"/>
</dbReference>
<comment type="caution">
    <text evidence="1">The sequence shown here is derived from an EMBL/GenBank/DDBJ whole genome shotgun (WGS) entry which is preliminary data.</text>
</comment>
<dbReference type="AlphaFoldDB" id="W7Q8J7"/>
<gene>
    <name evidence="1" type="ORF">DS2_17908</name>
</gene>